<dbReference type="InterPro" id="IPR001789">
    <property type="entry name" value="Sig_transdc_resp-reg_receiver"/>
</dbReference>
<accession>V6EX83</accession>
<dbReference type="PROSITE" id="PS50110">
    <property type="entry name" value="RESPONSE_REGULATORY"/>
    <property type="match status" value="1"/>
</dbReference>
<reference evidence="3 4" key="1">
    <citation type="journal article" date="2014" name="Genome Announc.">
        <title>Complete genome sequence of Magnetospirillum gryphiswaldense MSR-1.</title>
        <authorList>
            <person name="Wang X."/>
            <person name="Wang Q."/>
            <person name="Zhang W."/>
            <person name="Wang Y."/>
            <person name="Li L."/>
            <person name="Wen T."/>
            <person name="Zhang T."/>
            <person name="Zhang Y."/>
            <person name="Xu J."/>
            <person name="Hu J."/>
            <person name="Li S."/>
            <person name="Liu L."/>
            <person name="Liu J."/>
            <person name="Jiang W."/>
            <person name="Tian J."/>
            <person name="Li Y."/>
            <person name="Schuler D."/>
            <person name="Wang L."/>
            <person name="Li J."/>
        </authorList>
    </citation>
    <scope>NUCLEOTIDE SEQUENCE [LARGE SCALE GENOMIC DNA]</scope>
    <source>
        <strain evidence="4">DSM 6361 / JCM 21280 / NBRC 15271 / MSR-1</strain>
    </source>
</reference>
<keyword evidence="1" id="KW-0597">Phosphoprotein</keyword>
<gene>
    <name evidence="3" type="ordered locus">MGMSRv2__0568</name>
</gene>
<name>V6EX83_MAGGM</name>
<dbReference type="Gene3D" id="3.40.50.2300">
    <property type="match status" value="1"/>
</dbReference>
<dbReference type="HOGENOM" id="CLU_1832737_0_0_5"/>
<dbReference type="Proteomes" id="UP000018922">
    <property type="component" value="Chromosome I"/>
</dbReference>
<dbReference type="AlphaFoldDB" id="V6EX83"/>
<organism evidence="3 4">
    <name type="scientific">Magnetospirillum gryphiswaldense (strain DSM 6361 / JCM 21280 / NBRC 15271 / MSR-1)</name>
    <dbReference type="NCBI Taxonomy" id="431944"/>
    <lineage>
        <taxon>Bacteria</taxon>
        <taxon>Pseudomonadati</taxon>
        <taxon>Pseudomonadota</taxon>
        <taxon>Alphaproteobacteria</taxon>
        <taxon>Rhodospirillales</taxon>
        <taxon>Rhodospirillaceae</taxon>
        <taxon>Magnetospirillum</taxon>
    </lineage>
</organism>
<evidence type="ECO:0000313" key="4">
    <source>
        <dbReference type="Proteomes" id="UP000018922"/>
    </source>
</evidence>
<dbReference type="SUPFAM" id="SSF52172">
    <property type="entry name" value="CheY-like"/>
    <property type="match status" value="1"/>
</dbReference>
<evidence type="ECO:0000256" key="1">
    <source>
        <dbReference type="PROSITE-ProRule" id="PRU00169"/>
    </source>
</evidence>
<feature type="domain" description="Response regulatory" evidence="2">
    <location>
        <begin position="1"/>
        <end position="116"/>
    </location>
</feature>
<evidence type="ECO:0000313" key="3">
    <source>
        <dbReference type="EMBL" id="CDK97784.1"/>
    </source>
</evidence>
<evidence type="ECO:0000259" key="2">
    <source>
        <dbReference type="PROSITE" id="PS50110"/>
    </source>
</evidence>
<sequence length="140" mass="14978">MQVILSLDGGFDDELRHLLRRGGIRVADKEVPEFIDGRGAVNRGDIVLLDLRRHPRQAIDTIKSIRRRQGFGPGIIVMTRRGDVVTTLEALEAGADSLTHCPGADATLVAASIIGLGRLMGVLPQGRGVYQTGSGCGVRP</sequence>
<dbReference type="KEGG" id="mgy:MGMSRv2__0568"/>
<keyword evidence="4" id="KW-1185">Reference proteome</keyword>
<dbReference type="InterPro" id="IPR011006">
    <property type="entry name" value="CheY-like_superfamily"/>
</dbReference>
<protein>
    <recommendedName>
        <fullName evidence="2">Response regulatory domain-containing protein</fullName>
    </recommendedName>
</protein>
<proteinExistence type="predicted"/>
<feature type="modified residue" description="4-aspartylphosphate" evidence="1">
    <location>
        <position position="50"/>
    </location>
</feature>
<dbReference type="CDD" id="cd00156">
    <property type="entry name" value="REC"/>
    <property type="match status" value="1"/>
</dbReference>
<dbReference type="GO" id="GO:0000160">
    <property type="term" value="P:phosphorelay signal transduction system"/>
    <property type="evidence" value="ECO:0007669"/>
    <property type="project" value="InterPro"/>
</dbReference>
<dbReference type="EMBL" id="HG794546">
    <property type="protein sequence ID" value="CDK97784.1"/>
    <property type="molecule type" value="Genomic_DNA"/>
</dbReference>